<dbReference type="InterPro" id="IPR058355">
    <property type="entry name" value="DUF8042"/>
</dbReference>
<name>A0ABU6P294_9BACI</name>
<protein>
    <recommendedName>
        <fullName evidence="1">DUF8042 domain-containing protein</fullName>
    </recommendedName>
</protein>
<proteinExistence type="predicted"/>
<dbReference type="Pfam" id="PF26154">
    <property type="entry name" value="DUF8042"/>
    <property type="match status" value="1"/>
</dbReference>
<accession>A0ABU6P294</accession>
<dbReference type="GeneID" id="301139769"/>
<dbReference type="RefSeq" id="WP_066225667.1">
    <property type="nucleotide sequence ID" value="NZ_JARTFQ010000004.1"/>
</dbReference>
<evidence type="ECO:0000313" key="2">
    <source>
        <dbReference type="EMBL" id="MED4402782.1"/>
    </source>
</evidence>
<comment type="caution">
    <text evidence="2">The sequence shown here is derived from an EMBL/GenBank/DDBJ whole genome shotgun (WGS) entry which is preliminary data.</text>
</comment>
<gene>
    <name evidence="2" type="ORF">P9271_15865</name>
</gene>
<evidence type="ECO:0000259" key="1">
    <source>
        <dbReference type="Pfam" id="PF26154"/>
    </source>
</evidence>
<evidence type="ECO:0000313" key="3">
    <source>
        <dbReference type="Proteomes" id="UP001342826"/>
    </source>
</evidence>
<organism evidence="2 3">
    <name type="scientific">Metabacillus fastidiosus</name>
    <dbReference type="NCBI Taxonomy" id="1458"/>
    <lineage>
        <taxon>Bacteria</taxon>
        <taxon>Bacillati</taxon>
        <taxon>Bacillota</taxon>
        <taxon>Bacilli</taxon>
        <taxon>Bacillales</taxon>
        <taxon>Bacillaceae</taxon>
        <taxon>Metabacillus</taxon>
    </lineage>
</organism>
<dbReference type="Proteomes" id="UP001342826">
    <property type="component" value="Unassembled WGS sequence"/>
</dbReference>
<sequence length="128" mass="15157">MQTLTADQYNLLAFYYQFLNTIEEGFDYVIESFQSLHFDESRLMLIDIITAFYHIDSSNPILLAILEENNDLRKEIMKFDSVIETVERIELLVLLPHEYELFVKSELSPAFLAWKESVQIKLKDYVTH</sequence>
<reference evidence="2 3" key="1">
    <citation type="submission" date="2023-03" db="EMBL/GenBank/DDBJ databases">
        <title>Bacillus Genome Sequencing.</title>
        <authorList>
            <person name="Dunlap C."/>
        </authorList>
    </citation>
    <scope>NUCLEOTIDE SEQUENCE [LARGE SCALE GENOMIC DNA]</scope>
    <source>
        <strain evidence="2 3">NRS-1717</strain>
    </source>
</reference>
<dbReference type="EMBL" id="JARTFS010000013">
    <property type="protein sequence ID" value="MED4402782.1"/>
    <property type="molecule type" value="Genomic_DNA"/>
</dbReference>
<feature type="domain" description="DUF8042" evidence="1">
    <location>
        <begin position="6"/>
        <end position="123"/>
    </location>
</feature>
<keyword evidence="3" id="KW-1185">Reference proteome</keyword>